<feature type="transmembrane region" description="Helical" evidence="6">
    <location>
        <begin position="383"/>
        <end position="405"/>
    </location>
</feature>
<feature type="domain" description="Major facilitator superfamily (MFS) profile" evidence="7">
    <location>
        <begin position="10"/>
        <end position="410"/>
    </location>
</feature>
<proteinExistence type="predicted"/>
<keyword evidence="5 6" id="KW-0472">Membrane</keyword>
<evidence type="ECO:0000259" key="7">
    <source>
        <dbReference type="PROSITE" id="PS50850"/>
    </source>
</evidence>
<accession>A0ABS5PT33</accession>
<organism evidence="8 9">
    <name type="scientific">Fusibacter paucivorans</name>
    <dbReference type="NCBI Taxonomy" id="76009"/>
    <lineage>
        <taxon>Bacteria</taxon>
        <taxon>Bacillati</taxon>
        <taxon>Bacillota</taxon>
        <taxon>Clostridia</taxon>
        <taxon>Eubacteriales</taxon>
        <taxon>Eubacteriales Family XII. Incertae Sedis</taxon>
        <taxon>Fusibacter</taxon>
    </lineage>
</organism>
<keyword evidence="4 6" id="KW-1133">Transmembrane helix</keyword>
<evidence type="ECO:0000256" key="6">
    <source>
        <dbReference type="SAM" id="Phobius"/>
    </source>
</evidence>
<comment type="caution">
    <text evidence="8">The sequence shown here is derived from an EMBL/GenBank/DDBJ whole genome shotgun (WGS) entry which is preliminary data.</text>
</comment>
<dbReference type="Pfam" id="PF07690">
    <property type="entry name" value="MFS_1"/>
    <property type="match status" value="1"/>
</dbReference>
<keyword evidence="2" id="KW-0813">Transport</keyword>
<sequence length="414" mass="45100">MMNQKIKQHATVSRGVAVVLAGFGINLAFGVLYAWSIFAKQLVDVYHWQSAEASFPYTIAILCFALTMLPAGYLQDRLGAKRIATLSGLLTGTGLLLSGFWLTPTGLSITFGMCAGIGIGLGYASATPIAIKWFPPERKGLVTGFVVAGFGLSTLYMAPLANKLLNTIGLANAFKLLGVLFLFIVTILAQFLVPPTNTSSNDTNESKNEVPIFSGKQNNPIRVLLLSPVFYRLWLLFLCGSMGGLMIIGHLSKIAAIQSGENFGFILVACTAIFNASGRPIAGVISDKFGRYQTLFMIFCLESIVFYFFDSFNHFGSLLIGAAVVTFCYGSLFAVMPALISEYFGKENLGTSYGLLFTAWGFAGIFGPMFAGKLFDLYHHYTVSYRIAMFLCLIGALNTAFSYFLERRKKNLIT</sequence>
<gene>
    <name evidence="8" type="ORF">KHM83_16735</name>
</gene>
<evidence type="ECO:0000256" key="4">
    <source>
        <dbReference type="ARBA" id="ARBA00022989"/>
    </source>
</evidence>
<name>A0ABS5PT33_9FIRM</name>
<comment type="subcellular location">
    <subcellularLocation>
        <location evidence="1">Cell membrane</location>
        <topology evidence="1">Multi-pass membrane protein</topology>
    </subcellularLocation>
</comment>
<dbReference type="PANTHER" id="PTHR11360:SF304">
    <property type="entry name" value="MFS DOMAIN-CONTAINING PROTEIN"/>
    <property type="match status" value="1"/>
</dbReference>
<dbReference type="InterPro" id="IPR020846">
    <property type="entry name" value="MFS_dom"/>
</dbReference>
<feature type="transmembrane region" description="Helical" evidence="6">
    <location>
        <begin position="229"/>
        <end position="251"/>
    </location>
</feature>
<dbReference type="Proteomes" id="UP000746471">
    <property type="component" value="Unassembled WGS sequence"/>
</dbReference>
<dbReference type="PANTHER" id="PTHR11360">
    <property type="entry name" value="MONOCARBOXYLATE TRANSPORTER"/>
    <property type="match status" value="1"/>
</dbReference>
<keyword evidence="9" id="KW-1185">Reference proteome</keyword>
<dbReference type="SUPFAM" id="SSF103473">
    <property type="entry name" value="MFS general substrate transporter"/>
    <property type="match status" value="1"/>
</dbReference>
<feature type="transmembrane region" description="Helical" evidence="6">
    <location>
        <begin position="83"/>
        <end position="103"/>
    </location>
</feature>
<dbReference type="EMBL" id="JAHBCL010000037">
    <property type="protein sequence ID" value="MBS7528338.1"/>
    <property type="molecule type" value="Genomic_DNA"/>
</dbReference>
<reference evidence="8 9" key="1">
    <citation type="submission" date="2021-05" db="EMBL/GenBank/DDBJ databases">
        <title>Fusibacter ferrireducens sp. nov., an anaerobic, sulfur- and Fe-reducing bacterium isolated from the mangrove sediment.</title>
        <authorList>
            <person name="Qiu D."/>
        </authorList>
    </citation>
    <scope>NUCLEOTIDE SEQUENCE [LARGE SCALE GENOMIC DNA]</scope>
    <source>
        <strain evidence="8 9">DSM 12116</strain>
    </source>
</reference>
<evidence type="ECO:0000256" key="2">
    <source>
        <dbReference type="ARBA" id="ARBA00022448"/>
    </source>
</evidence>
<dbReference type="InterPro" id="IPR036259">
    <property type="entry name" value="MFS_trans_sf"/>
</dbReference>
<dbReference type="RefSeq" id="WP_213238197.1">
    <property type="nucleotide sequence ID" value="NZ_JAHBCL010000037.1"/>
</dbReference>
<dbReference type="InterPro" id="IPR011701">
    <property type="entry name" value="MFS"/>
</dbReference>
<evidence type="ECO:0000313" key="9">
    <source>
        <dbReference type="Proteomes" id="UP000746471"/>
    </source>
</evidence>
<feature type="transmembrane region" description="Helical" evidence="6">
    <location>
        <begin position="352"/>
        <end position="371"/>
    </location>
</feature>
<feature type="transmembrane region" description="Helical" evidence="6">
    <location>
        <begin position="263"/>
        <end position="282"/>
    </location>
</feature>
<keyword evidence="3 6" id="KW-0812">Transmembrane</keyword>
<feature type="transmembrane region" description="Helical" evidence="6">
    <location>
        <begin position="12"/>
        <end position="35"/>
    </location>
</feature>
<feature type="transmembrane region" description="Helical" evidence="6">
    <location>
        <begin position="173"/>
        <end position="193"/>
    </location>
</feature>
<protein>
    <submittedName>
        <fullName evidence="8">OFA family MFS transporter</fullName>
    </submittedName>
</protein>
<evidence type="ECO:0000313" key="8">
    <source>
        <dbReference type="EMBL" id="MBS7528338.1"/>
    </source>
</evidence>
<dbReference type="PROSITE" id="PS50850">
    <property type="entry name" value="MFS"/>
    <property type="match status" value="1"/>
</dbReference>
<dbReference type="InterPro" id="IPR050327">
    <property type="entry name" value="Proton-linked_MCT"/>
</dbReference>
<dbReference type="CDD" id="cd17353">
    <property type="entry name" value="MFS_OFA_like"/>
    <property type="match status" value="1"/>
</dbReference>
<feature type="transmembrane region" description="Helical" evidence="6">
    <location>
        <begin position="109"/>
        <end position="129"/>
    </location>
</feature>
<feature type="transmembrane region" description="Helical" evidence="6">
    <location>
        <begin position="315"/>
        <end position="340"/>
    </location>
</feature>
<dbReference type="Gene3D" id="1.20.1250.20">
    <property type="entry name" value="MFS general substrate transporter like domains"/>
    <property type="match status" value="1"/>
</dbReference>
<feature type="transmembrane region" description="Helical" evidence="6">
    <location>
        <begin position="55"/>
        <end position="74"/>
    </location>
</feature>
<feature type="transmembrane region" description="Helical" evidence="6">
    <location>
        <begin position="141"/>
        <end position="161"/>
    </location>
</feature>
<evidence type="ECO:0000256" key="1">
    <source>
        <dbReference type="ARBA" id="ARBA00004651"/>
    </source>
</evidence>
<evidence type="ECO:0000256" key="3">
    <source>
        <dbReference type="ARBA" id="ARBA00022692"/>
    </source>
</evidence>
<evidence type="ECO:0000256" key="5">
    <source>
        <dbReference type="ARBA" id="ARBA00023136"/>
    </source>
</evidence>
<feature type="transmembrane region" description="Helical" evidence="6">
    <location>
        <begin position="289"/>
        <end position="309"/>
    </location>
</feature>